<reference evidence="2 3" key="1">
    <citation type="submission" date="2016-10" db="EMBL/GenBank/DDBJ databases">
        <authorList>
            <person name="de Groot N.N."/>
        </authorList>
    </citation>
    <scope>NUCLEOTIDE SEQUENCE [LARGE SCALE GENOMIC DNA]</scope>
    <source>
        <strain evidence="2 3">S137</strain>
    </source>
</reference>
<dbReference type="GO" id="GO:0015643">
    <property type="term" value="F:toxic substance binding"/>
    <property type="evidence" value="ECO:0007669"/>
    <property type="project" value="InterPro"/>
</dbReference>
<dbReference type="RefSeq" id="WP_074573133.1">
    <property type="nucleotide sequence ID" value="NZ_FNJQ01000030.1"/>
</dbReference>
<dbReference type="OrthoDB" id="1666644at2"/>
<dbReference type="InterPro" id="IPR015090">
    <property type="entry name" value="Epsilon_PezA_dom"/>
</dbReference>
<name>A0A1H0UAS8_SELRU</name>
<organism evidence="2 3">
    <name type="scientific">Selenomonas ruminantium</name>
    <dbReference type="NCBI Taxonomy" id="971"/>
    <lineage>
        <taxon>Bacteria</taxon>
        <taxon>Bacillati</taxon>
        <taxon>Bacillota</taxon>
        <taxon>Negativicutes</taxon>
        <taxon>Selenomonadales</taxon>
        <taxon>Selenomonadaceae</taxon>
        <taxon>Selenomonas</taxon>
    </lineage>
</organism>
<accession>A0A1H0UAS8</accession>
<evidence type="ECO:0000313" key="3">
    <source>
        <dbReference type="Proteomes" id="UP000182412"/>
    </source>
</evidence>
<evidence type="ECO:0000313" key="2">
    <source>
        <dbReference type="EMBL" id="SDP63241.1"/>
    </source>
</evidence>
<dbReference type="AlphaFoldDB" id="A0A1H0UAS8"/>
<dbReference type="Pfam" id="PF08998">
    <property type="entry name" value="Epsilon_antitox"/>
    <property type="match status" value="1"/>
</dbReference>
<protein>
    <recommendedName>
        <fullName evidence="1">Antitoxin epsilon/PezA domain-containing protein</fullName>
    </recommendedName>
</protein>
<dbReference type="EMBL" id="FNJQ01000030">
    <property type="protein sequence ID" value="SDP63241.1"/>
    <property type="molecule type" value="Genomic_DNA"/>
</dbReference>
<dbReference type="GO" id="GO:0009636">
    <property type="term" value="P:response to toxic substance"/>
    <property type="evidence" value="ECO:0007669"/>
    <property type="project" value="InterPro"/>
</dbReference>
<dbReference type="GO" id="GO:0031342">
    <property type="term" value="P:negative regulation of cell killing"/>
    <property type="evidence" value="ECO:0007669"/>
    <property type="project" value="InterPro"/>
</dbReference>
<proteinExistence type="predicted"/>
<sequence length="88" mass="11000">MDFQVIEEIDIFRELFWDILIRMQEYLDRHHIMDEKHPLYVLMDQLSCERAEMLGEKYKNMDDIMKLQGEYEFIRSYMNTLEEQEKKE</sequence>
<dbReference type="Proteomes" id="UP000182412">
    <property type="component" value="Unassembled WGS sequence"/>
</dbReference>
<evidence type="ECO:0000259" key="1">
    <source>
        <dbReference type="Pfam" id="PF08998"/>
    </source>
</evidence>
<gene>
    <name evidence="2" type="ORF">SAMN05216366_13035</name>
</gene>
<feature type="domain" description="Antitoxin epsilon/PezA" evidence="1">
    <location>
        <begin position="2"/>
        <end position="80"/>
    </location>
</feature>